<dbReference type="AlphaFoldDB" id="A0A4V2Z9H8"/>
<proteinExistence type="predicted"/>
<reference evidence="2 3" key="1">
    <citation type="submission" date="2019-03" db="EMBL/GenBank/DDBJ databases">
        <title>Draft genome sequences of novel Actinobacteria.</title>
        <authorList>
            <person name="Sahin N."/>
            <person name="Ay H."/>
            <person name="Saygin H."/>
        </authorList>
    </citation>
    <scope>NUCLEOTIDE SEQUENCE [LARGE SCALE GENOMIC DNA]</scope>
    <source>
        <strain evidence="2 3">6K102</strain>
    </source>
</reference>
<keyword evidence="3" id="KW-1185">Reference proteome</keyword>
<protein>
    <submittedName>
        <fullName evidence="2">Uncharacterized protein</fullName>
    </submittedName>
</protein>
<organism evidence="2 3">
    <name type="scientific">Nonomuraea mesophila</name>
    <dbReference type="NCBI Taxonomy" id="2530382"/>
    <lineage>
        <taxon>Bacteria</taxon>
        <taxon>Bacillati</taxon>
        <taxon>Actinomycetota</taxon>
        <taxon>Actinomycetes</taxon>
        <taxon>Streptosporangiales</taxon>
        <taxon>Streptosporangiaceae</taxon>
        <taxon>Nonomuraea</taxon>
    </lineage>
</organism>
<gene>
    <name evidence="2" type="ORF">E1295_24415</name>
</gene>
<comment type="caution">
    <text evidence="2">The sequence shown here is derived from an EMBL/GenBank/DDBJ whole genome shotgun (WGS) entry which is preliminary data.</text>
</comment>
<evidence type="ECO:0000313" key="2">
    <source>
        <dbReference type="EMBL" id="TDE45308.1"/>
    </source>
</evidence>
<name>A0A4V2Z9H8_9ACTN</name>
<dbReference type="RefSeq" id="WP_132633000.1">
    <property type="nucleotide sequence ID" value="NZ_SMLD01000067.1"/>
</dbReference>
<evidence type="ECO:0000313" key="3">
    <source>
        <dbReference type="Proteomes" id="UP000295136"/>
    </source>
</evidence>
<feature type="region of interest" description="Disordered" evidence="1">
    <location>
        <begin position="1"/>
        <end position="27"/>
    </location>
</feature>
<dbReference type="Proteomes" id="UP000295136">
    <property type="component" value="Unassembled WGS sequence"/>
</dbReference>
<accession>A0A4V2Z9H8</accession>
<dbReference type="EMBL" id="SMLD01000067">
    <property type="protein sequence ID" value="TDE45308.1"/>
    <property type="molecule type" value="Genomic_DNA"/>
</dbReference>
<sequence length="67" mass="7299">MTYGSQQPPFPHPYPPQQHPAPAPPPVVIDVGNDAKAPAVIFEEGMRRFRPAAYLGIKDEGFMVGLV</sequence>
<evidence type="ECO:0000256" key="1">
    <source>
        <dbReference type="SAM" id="MobiDB-lite"/>
    </source>
</evidence>
<feature type="compositionally biased region" description="Pro residues" evidence="1">
    <location>
        <begin position="8"/>
        <end position="27"/>
    </location>
</feature>